<evidence type="ECO:0000313" key="2">
    <source>
        <dbReference type="EMBL" id="TFK35526.1"/>
    </source>
</evidence>
<dbReference type="AlphaFoldDB" id="A0A5C3LTV5"/>
<sequence length="218" mass="24325">MANILSMPAELIEHIVHDLGLTDICNLRLSCNEIIEPGMIDLAELEPTEMNTSTTTVKSIQEQLEVLKAERDLILQKIADQTHLQTAGIDISMLRIIYHNLESVPLALSCKVDVQEEIISVETQLPYIHHSDDGGCTEWPCSKHLHMSGEEWGGALSLHELHAAILRLKAEDITTALASLQKLYICVALYVPEEDKVEEDNVQQINTEPENSPNNNIT</sequence>
<evidence type="ECO:0008006" key="4">
    <source>
        <dbReference type="Google" id="ProtNLM"/>
    </source>
</evidence>
<reference evidence="2 3" key="1">
    <citation type="journal article" date="2019" name="Nat. Ecol. Evol.">
        <title>Megaphylogeny resolves global patterns of mushroom evolution.</title>
        <authorList>
            <person name="Varga T."/>
            <person name="Krizsan K."/>
            <person name="Foldi C."/>
            <person name="Dima B."/>
            <person name="Sanchez-Garcia M."/>
            <person name="Sanchez-Ramirez S."/>
            <person name="Szollosi G.J."/>
            <person name="Szarkandi J.G."/>
            <person name="Papp V."/>
            <person name="Albert L."/>
            <person name="Andreopoulos W."/>
            <person name="Angelini C."/>
            <person name="Antonin V."/>
            <person name="Barry K.W."/>
            <person name="Bougher N.L."/>
            <person name="Buchanan P."/>
            <person name="Buyck B."/>
            <person name="Bense V."/>
            <person name="Catcheside P."/>
            <person name="Chovatia M."/>
            <person name="Cooper J."/>
            <person name="Damon W."/>
            <person name="Desjardin D."/>
            <person name="Finy P."/>
            <person name="Geml J."/>
            <person name="Haridas S."/>
            <person name="Hughes K."/>
            <person name="Justo A."/>
            <person name="Karasinski D."/>
            <person name="Kautmanova I."/>
            <person name="Kiss B."/>
            <person name="Kocsube S."/>
            <person name="Kotiranta H."/>
            <person name="LaButti K.M."/>
            <person name="Lechner B.E."/>
            <person name="Liimatainen K."/>
            <person name="Lipzen A."/>
            <person name="Lukacs Z."/>
            <person name="Mihaltcheva S."/>
            <person name="Morgado L.N."/>
            <person name="Niskanen T."/>
            <person name="Noordeloos M.E."/>
            <person name="Ohm R.A."/>
            <person name="Ortiz-Santana B."/>
            <person name="Ovrebo C."/>
            <person name="Racz N."/>
            <person name="Riley R."/>
            <person name="Savchenko A."/>
            <person name="Shiryaev A."/>
            <person name="Soop K."/>
            <person name="Spirin V."/>
            <person name="Szebenyi C."/>
            <person name="Tomsovsky M."/>
            <person name="Tulloss R.E."/>
            <person name="Uehling J."/>
            <person name="Grigoriev I.V."/>
            <person name="Vagvolgyi C."/>
            <person name="Papp T."/>
            <person name="Martin F.M."/>
            <person name="Miettinen O."/>
            <person name="Hibbett D.S."/>
            <person name="Nagy L.G."/>
        </authorList>
    </citation>
    <scope>NUCLEOTIDE SEQUENCE [LARGE SCALE GENOMIC DNA]</scope>
    <source>
        <strain evidence="2 3">CBS 166.37</strain>
    </source>
</reference>
<proteinExistence type="predicted"/>
<evidence type="ECO:0000256" key="1">
    <source>
        <dbReference type="SAM" id="Coils"/>
    </source>
</evidence>
<name>A0A5C3LTV5_9AGAR</name>
<keyword evidence="3" id="KW-1185">Reference proteome</keyword>
<protein>
    <recommendedName>
        <fullName evidence="4">F-box domain-containing protein</fullName>
    </recommendedName>
</protein>
<gene>
    <name evidence="2" type="ORF">BDQ12DRAFT_668599</name>
</gene>
<dbReference type="OrthoDB" id="3886018at2759"/>
<keyword evidence="1" id="KW-0175">Coiled coil</keyword>
<organism evidence="2 3">
    <name type="scientific">Crucibulum laeve</name>
    <dbReference type="NCBI Taxonomy" id="68775"/>
    <lineage>
        <taxon>Eukaryota</taxon>
        <taxon>Fungi</taxon>
        <taxon>Dikarya</taxon>
        <taxon>Basidiomycota</taxon>
        <taxon>Agaricomycotina</taxon>
        <taxon>Agaricomycetes</taxon>
        <taxon>Agaricomycetidae</taxon>
        <taxon>Agaricales</taxon>
        <taxon>Agaricineae</taxon>
        <taxon>Nidulariaceae</taxon>
        <taxon>Crucibulum</taxon>
    </lineage>
</organism>
<feature type="coiled-coil region" evidence="1">
    <location>
        <begin position="50"/>
        <end position="77"/>
    </location>
</feature>
<evidence type="ECO:0000313" key="3">
    <source>
        <dbReference type="Proteomes" id="UP000308652"/>
    </source>
</evidence>
<dbReference type="EMBL" id="ML213621">
    <property type="protein sequence ID" value="TFK35526.1"/>
    <property type="molecule type" value="Genomic_DNA"/>
</dbReference>
<dbReference type="Proteomes" id="UP000308652">
    <property type="component" value="Unassembled WGS sequence"/>
</dbReference>
<accession>A0A5C3LTV5</accession>